<reference evidence="7" key="1">
    <citation type="submission" date="2017-01" db="EMBL/GenBank/DDBJ databases">
        <authorList>
            <person name="Varghese N."/>
            <person name="Submissions S."/>
        </authorList>
    </citation>
    <scope>NUCLEOTIDE SEQUENCE [LARGE SCALE GENOMIC DNA]</scope>
    <source>
        <strain evidence="7">CGMCC 1.7737</strain>
    </source>
</reference>
<dbReference type="AlphaFoldDB" id="A0A1N7F7V4"/>
<evidence type="ECO:0000256" key="2">
    <source>
        <dbReference type="ARBA" id="ARBA00023163"/>
    </source>
</evidence>
<sequence>MAGTIVEVTFPAKQFALEHTLNTLETVTFEVEQIVATNPDSLMPFIWITTSDQSLLEEAFTADESVAEFQLIADFETEYLYQLEWVDHIEHLIRILVTEKATVLAARGQENTWHLRLLFADHDSVTRTHEYCQEHGIEFDIENIQEFSNQRSTRFGLTETQQNALYLAADRGYYSVPRESTTEELAEALDVSHQALSERLRRGHGTLVDHLLSTSKTAEPHETTFTEPDQKTRTD</sequence>
<accession>A0A1N7F7V4</accession>
<gene>
    <name evidence="6" type="ORF">SAMN05421858_4789</name>
</gene>
<evidence type="ECO:0000313" key="7">
    <source>
        <dbReference type="Proteomes" id="UP000186914"/>
    </source>
</evidence>
<dbReference type="InterPro" id="IPR031803">
    <property type="entry name" value="BAT_GAF/HTH-assoc"/>
</dbReference>
<dbReference type="Pfam" id="PF15915">
    <property type="entry name" value="BAT"/>
    <property type="match status" value="1"/>
</dbReference>
<dbReference type="RefSeq" id="WP_076433274.1">
    <property type="nucleotide sequence ID" value="NZ_FTNO01000008.1"/>
</dbReference>
<dbReference type="Proteomes" id="UP000186914">
    <property type="component" value="Unassembled WGS sequence"/>
</dbReference>
<dbReference type="EMBL" id="FTNO01000008">
    <property type="protein sequence ID" value="SIR96366.1"/>
    <property type="molecule type" value="Genomic_DNA"/>
</dbReference>
<feature type="domain" description="HTH bat-type" evidence="4">
    <location>
        <begin position="157"/>
        <end position="207"/>
    </location>
</feature>
<dbReference type="PANTHER" id="PTHR34236">
    <property type="entry name" value="DIMETHYL SULFOXIDE REDUCTASE TRANSCRIPTIONAL ACTIVATOR"/>
    <property type="match status" value="1"/>
</dbReference>
<dbReference type="InterPro" id="IPR007050">
    <property type="entry name" value="HTH_bacterioopsin"/>
</dbReference>
<keyword evidence="1" id="KW-0805">Transcription regulation</keyword>
<evidence type="ECO:0000256" key="1">
    <source>
        <dbReference type="ARBA" id="ARBA00023015"/>
    </source>
</evidence>
<feature type="compositionally biased region" description="Basic and acidic residues" evidence="3">
    <location>
        <begin position="218"/>
        <end position="235"/>
    </location>
</feature>
<name>A0A1N7F7V4_9EURY</name>
<evidence type="ECO:0000259" key="5">
    <source>
        <dbReference type="Pfam" id="PF15915"/>
    </source>
</evidence>
<keyword evidence="7" id="KW-1185">Reference proteome</keyword>
<feature type="region of interest" description="Disordered" evidence="3">
    <location>
        <begin position="214"/>
        <end position="235"/>
    </location>
</feature>
<dbReference type="Pfam" id="PF04967">
    <property type="entry name" value="HTH_10"/>
    <property type="match status" value="1"/>
</dbReference>
<keyword evidence="2" id="KW-0804">Transcription</keyword>
<dbReference type="OrthoDB" id="156233at2157"/>
<evidence type="ECO:0008006" key="8">
    <source>
        <dbReference type="Google" id="ProtNLM"/>
    </source>
</evidence>
<evidence type="ECO:0000259" key="4">
    <source>
        <dbReference type="Pfam" id="PF04967"/>
    </source>
</evidence>
<organism evidence="6 7">
    <name type="scientific">Haladaptatus litoreus</name>
    <dbReference type="NCBI Taxonomy" id="553468"/>
    <lineage>
        <taxon>Archaea</taxon>
        <taxon>Methanobacteriati</taxon>
        <taxon>Methanobacteriota</taxon>
        <taxon>Stenosarchaea group</taxon>
        <taxon>Halobacteria</taxon>
        <taxon>Halobacteriales</taxon>
        <taxon>Haladaptataceae</taxon>
        <taxon>Haladaptatus</taxon>
    </lineage>
</organism>
<dbReference type="PANTHER" id="PTHR34236:SF1">
    <property type="entry name" value="DIMETHYL SULFOXIDE REDUCTASE TRANSCRIPTIONAL ACTIVATOR"/>
    <property type="match status" value="1"/>
</dbReference>
<evidence type="ECO:0000313" key="6">
    <source>
        <dbReference type="EMBL" id="SIR96366.1"/>
    </source>
</evidence>
<evidence type="ECO:0000256" key="3">
    <source>
        <dbReference type="SAM" id="MobiDB-lite"/>
    </source>
</evidence>
<protein>
    <recommendedName>
        <fullName evidence="8">GAF and HTH_10 associated domain-containing protein</fullName>
    </recommendedName>
</protein>
<feature type="domain" description="Bacterioopsin transcriptional activator GAF and HTH associated" evidence="5">
    <location>
        <begin position="5"/>
        <end position="154"/>
    </location>
</feature>
<proteinExistence type="predicted"/>